<dbReference type="AlphaFoldDB" id="A0A7S0JC09"/>
<gene>
    <name evidence="7" type="ORF">CLEP1334_LOCUS22604</name>
</gene>
<feature type="repeat" description="TPR" evidence="5">
    <location>
        <begin position="6"/>
        <end position="39"/>
    </location>
</feature>
<proteinExistence type="predicted"/>
<keyword evidence="4 5" id="KW-0802">TPR repeat</keyword>
<evidence type="ECO:0000256" key="3">
    <source>
        <dbReference type="ARBA" id="ARBA00022737"/>
    </source>
</evidence>
<dbReference type="SUPFAM" id="SSF48452">
    <property type="entry name" value="TPR-like"/>
    <property type="match status" value="1"/>
</dbReference>
<evidence type="ECO:0000313" key="7">
    <source>
        <dbReference type="EMBL" id="CAD8547314.1"/>
    </source>
</evidence>
<feature type="compositionally biased region" description="Acidic residues" evidence="6">
    <location>
        <begin position="132"/>
        <end position="141"/>
    </location>
</feature>
<name>A0A7S0JC09_9EUKA</name>
<evidence type="ECO:0000256" key="5">
    <source>
        <dbReference type="PROSITE-ProRule" id="PRU00339"/>
    </source>
</evidence>
<sequence length="260" mass="28289">MSCEQGERYKSQGNNALRAKMFSEAAELYSKAIALDPNCEVYFSNRSAAHAAMNRFKEALDDAQEAIALKPEWVKGYVRRGVALVGLKKYEEARKAYLKATQLDPANKQLVESMAEAATLAATEKDKKWEDDLWSDEDDAEAAPSEETGGNKRAAAPQELDELAASVQMAKSRKRRKPDGKLLADLNRSLADSSEETLRACLSQLARADVSMAERVLQILEGLNAASSAGESDGEDGAGVGATDSWLKPRRGGQQQDDSD</sequence>
<feature type="region of interest" description="Disordered" evidence="6">
    <location>
        <begin position="128"/>
        <end position="158"/>
    </location>
</feature>
<feature type="region of interest" description="Disordered" evidence="6">
    <location>
        <begin position="227"/>
        <end position="260"/>
    </location>
</feature>
<dbReference type="GO" id="GO:0005737">
    <property type="term" value="C:cytoplasm"/>
    <property type="evidence" value="ECO:0007669"/>
    <property type="project" value="UniProtKB-SubCell"/>
</dbReference>
<evidence type="ECO:0000256" key="1">
    <source>
        <dbReference type="ARBA" id="ARBA00004496"/>
    </source>
</evidence>
<dbReference type="Pfam" id="PF07719">
    <property type="entry name" value="TPR_2"/>
    <property type="match status" value="1"/>
</dbReference>
<feature type="repeat" description="TPR" evidence="5">
    <location>
        <begin position="74"/>
        <end position="107"/>
    </location>
</feature>
<dbReference type="PANTHER" id="PTHR22904:SF523">
    <property type="entry name" value="STRESS-INDUCED-PHOSPHOPROTEIN 1"/>
    <property type="match status" value="1"/>
</dbReference>
<dbReference type="FunFam" id="1.25.40.10:FF:000020">
    <property type="entry name" value="Stress-induced phosphoprotein 1"/>
    <property type="match status" value="1"/>
</dbReference>
<evidence type="ECO:0000256" key="2">
    <source>
        <dbReference type="ARBA" id="ARBA00022490"/>
    </source>
</evidence>
<dbReference type="Gene3D" id="1.25.40.10">
    <property type="entry name" value="Tetratricopeptide repeat domain"/>
    <property type="match status" value="1"/>
</dbReference>
<dbReference type="PROSITE" id="PS50005">
    <property type="entry name" value="TPR"/>
    <property type="match status" value="2"/>
</dbReference>
<keyword evidence="3" id="KW-0677">Repeat</keyword>
<dbReference type="GO" id="GO:0051879">
    <property type="term" value="F:Hsp90 protein binding"/>
    <property type="evidence" value="ECO:0007669"/>
    <property type="project" value="TreeGrafter"/>
</dbReference>
<dbReference type="InterPro" id="IPR013105">
    <property type="entry name" value="TPR_2"/>
</dbReference>
<evidence type="ECO:0000256" key="6">
    <source>
        <dbReference type="SAM" id="MobiDB-lite"/>
    </source>
</evidence>
<dbReference type="PANTHER" id="PTHR22904">
    <property type="entry name" value="TPR REPEAT CONTAINING PROTEIN"/>
    <property type="match status" value="1"/>
</dbReference>
<reference evidence="7" key="1">
    <citation type="submission" date="2021-01" db="EMBL/GenBank/DDBJ databases">
        <authorList>
            <person name="Corre E."/>
            <person name="Pelletier E."/>
            <person name="Niang G."/>
            <person name="Scheremetjew M."/>
            <person name="Finn R."/>
            <person name="Kale V."/>
            <person name="Holt S."/>
            <person name="Cochrane G."/>
            <person name="Meng A."/>
            <person name="Brown T."/>
            <person name="Cohen L."/>
        </authorList>
    </citation>
    <scope>NUCLEOTIDE SEQUENCE</scope>
    <source>
        <strain evidence="7">RCC1130</strain>
    </source>
</reference>
<accession>A0A7S0JC09</accession>
<dbReference type="InterPro" id="IPR011990">
    <property type="entry name" value="TPR-like_helical_dom_sf"/>
</dbReference>
<keyword evidence="2" id="KW-0963">Cytoplasm</keyword>
<evidence type="ECO:0000256" key="4">
    <source>
        <dbReference type="ARBA" id="ARBA00022803"/>
    </source>
</evidence>
<organism evidence="7">
    <name type="scientific">Calcidiscus leptoporus</name>
    <dbReference type="NCBI Taxonomy" id="127549"/>
    <lineage>
        <taxon>Eukaryota</taxon>
        <taxon>Haptista</taxon>
        <taxon>Haptophyta</taxon>
        <taxon>Prymnesiophyceae</taxon>
        <taxon>Coccolithales</taxon>
        <taxon>Calcidiscaceae</taxon>
        <taxon>Calcidiscus</taxon>
    </lineage>
</organism>
<dbReference type="InterPro" id="IPR019734">
    <property type="entry name" value="TPR_rpt"/>
</dbReference>
<comment type="subcellular location">
    <subcellularLocation>
        <location evidence="1">Cytoplasm</location>
    </subcellularLocation>
</comment>
<dbReference type="SMART" id="SM00028">
    <property type="entry name" value="TPR"/>
    <property type="match status" value="3"/>
</dbReference>
<protein>
    <submittedName>
        <fullName evidence="7">Uncharacterized protein</fullName>
    </submittedName>
</protein>
<dbReference type="EMBL" id="HBER01044978">
    <property type="protein sequence ID" value="CAD8547314.1"/>
    <property type="molecule type" value="Transcribed_RNA"/>
</dbReference>